<gene>
    <name evidence="2" type="ORF">TKK_017869</name>
</gene>
<accession>A0ABD2W1J6</accession>
<dbReference type="PANTHER" id="PTHR47331">
    <property type="entry name" value="PHD-TYPE DOMAIN-CONTAINING PROTEIN"/>
    <property type="match status" value="1"/>
</dbReference>
<evidence type="ECO:0000259" key="1">
    <source>
        <dbReference type="Pfam" id="PF18701"/>
    </source>
</evidence>
<dbReference type="Gene3D" id="3.30.420.10">
    <property type="entry name" value="Ribonuclease H-like superfamily/Ribonuclease H"/>
    <property type="match status" value="1"/>
</dbReference>
<comment type="caution">
    <text evidence="2">The sequence shown here is derived from an EMBL/GenBank/DDBJ whole genome shotgun (WGS) entry which is preliminary data.</text>
</comment>
<dbReference type="Proteomes" id="UP001627154">
    <property type="component" value="Unassembled WGS sequence"/>
</dbReference>
<dbReference type="InterPro" id="IPR040676">
    <property type="entry name" value="DUF5641"/>
</dbReference>
<protein>
    <recommendedName>
        <fullName evidence="1">DUF5641 domain-containing protein</fullName>
    </recommendedName>
</protein>
<dbReference type="PANTHER" id="PTHR47331:SF2">
    <property type="match status" value="1"/>
</dbReference>
<keyword evidence="3" id="KW-1185">Reference proteome</keyword>
<dbReference type="EMBL" id="JBJJXI010000145">
    <property type="protein sequence ID" value="KAL3386673.1"/>
    <property type="molecule type" value="Genomic_DNA"/>
</dbReference>
<proteinExistence type="predicted"/>
<reference evidence="2 3" key="1">
    <citation type="journal article" date="2024" name="bioRxiv">
        <title>A reference genome for Trichogramma kaykai: A tiny desert-dwelling parasitoid wasp with competing sex-ratio distorters.</title>
        <authorList>
            <person name="Culotta J."/>
            <person name="Lindsey A.R."/>
        </authorList>
    </citation>
    <scope>NUCLEOTIDE SEQUENCE [LARGE SCALE GENOMIC DNA]</scope>
    <source>
        <strain evidence="2 3">KSX58</strain>
    </source>
</reference>
<dbReference type="InterPro" id="IPR036397">
    <property type="entry name" value="RNaseH_sf"/>
</dbReference>
<dbReference type="AlphaFoldDB" id="A0ABD2W1J6"/>
<organism evidence="2 3">
    <name type="scientific">Trichogramma kaykai</name>
    <dbReference type="NCBI Taxonomy" id="54128"/>
    <lineage>
        <taxon>Eukaryota</taxon>
        <taxon>Metazoa</taxon>
        <taxon>Ecdysozoa</taxon>
        <taxon>Arthropoda</taxon>
        <taxon>Hexapoda</taxon>
        <taxon>Insecta</taxon>
        <taxon>Pterygota</taxon>
        <taxon>Neoptera</taxon>
        <taxon>Endopterygota</taxon>
        <taxon>Hymenoptera</taxon>
        <taxon>Apocrita</taxon>
        <taxon>Proctotrupomorpha</taxon>
        <taxon>Chalcidoidea</taxon>
        <taxon>Trichogrammatidae</taxon>
        <taxon>Trichogramma</taxon>
    </lineage>
</organism>
<evidence type="ECO:0000313" key="2">
    <source>
        <dbReference type="EMBL" id="KAL3386673.1"/>
    </source>
</evidence>
<name>A0ABD2W1J6_9HYME</name>
<feature type="domain" description="DUF5641" evidence="1">
    <location>
        <begin position="90"/>
        <end position="184"/>
    </location>
</feature>
<sequence length="188" mass="21148">MAAKGVTWKFIPPSAPHFVGVWEAAVKSFKTHLKRTVGPGRLTYEELSTLLLSIEAVLNSRPLGPIVGEPVIAIPEANLDSELNVDLLHHWKLVQALRAVFWNRRGKEYLNTLQQRVKWRCRHENLSVGDCVVIVDPSFMTATGRWPLGRVTKVYLGQDGMVRVADVRTARGMYTRPNVKLVSLPVKE</sequence>
<dbReference type="Pfam" id="PF18701">
    <property type="entry name" value="DUF5641"/>
    <property type="match status" value="1"/>
</dbReference>
<evidence type="ECO:0000313" key="3">
    <source>
        <dbReference type="Proteomes" id="UP001627154"/>
    </source>
</evidence>